<feature type="domain" description="FAD-binding PCMH-type" evidence="6">
    <location>
        <begin position="44"/>
        <end position="218"/>
    </location>
</feature>
<sequence>MMSLNNAKTEPQDEPIFKVGAPLAVIDGISFAGGQEWSNWFGNQKSQPERTYYPNTVEDLQAIVRHANEDNKKIRCVGSGHSWSPMAKTDDYLVTMNNLNKIHDPVKGRTVSGEEQWTVQVEMGVTVEELNQFLTKHDPPLSPITMVRVGGLLTMGTHGPILAGQSLSDQVTELVIVNGKGELVTYSEAKDPAAFSTAGVSLGALGIIYTAKLKLVPTPVVRTTDVFTSYDEVLRPEALKEFILGSEGFEILQHPFKPNCRELNPDIFYRRWEKTNERIETEEEIAAYFAKPLTVDHPFFTGVRPGVRHSTLTNSFHFVVSDGSSKFYDCSLAFKVNDDFSNASEAFKDLIRLNNEFSSAAPGRELTVVESRFSRASSKIMSQIYDEDPKAIYMQFNIMAADAVPGFYDFMIDSATYLTKKYNCLPHWGKTWEDIPEIYTTLRRGYGDRLKKFNKLRKEQDPNDLF</sequence>
<dbReference type="OrthoDB" id="610608at2759"/>
<dbReference type="InterPro" id="IPR016167">
    <property type="entry name" value="FAD-bd_PCMH_sub1"/>
</dbReference>
<evidence type="ECO:0000259" key="6">
    <source>
        <dbReference type="PROSITE" id="PS51387"/>
    </source>
</evidence>
<accession>A0A9P6KCU9</accession>
<keyword evidence="8" id="KW-1185">Reference proteome</keyword>
<feature type="non-terminal residue" evidence="7">
    <location>
        <position position="1"/>
    </location>
</feature>
<comment type="caution">
    <text evidence="7">The sequence shown here is derived from an EMBL/GenBank/DDBJ whole genome shotgun (WGS) entry which is preliminary data.</text>
</comment>
<dbReference type="InterPro" id="IPR016166">
    <property type="entry name" value="FAD-bd_PCMH"/>
</dbReference>
<dbReference type="PIRSF" id="PIRSF000136">
    <property type="entry name" value="LGO_GLO"/>
    <property type="match status" value="1"/>
</dbReference>
<evidence type="ECO:0000256" key="2">
    <source>
        <dbReference type="ARBA" id="ARBA00005466"/>
    </source>
</evidence>
<proteinExistence type="inferred from homology"/>
<dbReference type="PROSITE" id="PS51387">
    <property type="entry name" value="FAD_PCMH"/>
    <property type="match status" value="1"/>
</dbReference>
<dbReference type="Proteomes" id="UP000780801">
    <property type="component" value="Unassembled WGS sequence"/>
</dbReference>
<keyword evidence="4" id="KW-0560">Oxidoreductase</keyword>
<evidence type="ECO:0000256" key="3">
    <source>
        <dbReference type="ARBA" id="ARBA00013136"/>
    </source>
</evidence>
<dbReference type="Gene3D" id="3.30.43.10">
    <property type="entry name" value="Uridine Diphospho-n-acetylenolpyruvylglucosamine Reductase, domain 2"/>
    <property type="match status" value="1"/>
</dbReference>
<evidence type="ECO:0000313" key="7">
    <source>
        <dbReference type="EMBL" id="KAF9580208.1"/>
    </source>
</evidence>
<dbReference type="EC" id="1.1.3.37" evidence="3"/>
<protein>
    <recommendedName>
        <fullName evidence="3">D-arabinono-1,4-lactone oxidase</fullName>
        <ecNumber evidence="3">1.1.3.37</ecNumber>
    </recommendedName>
    <alternativeName>
        <fullName evidence="5">L-galactono-gamma-lactone oxidase</fullName>
    </alternativeName>
</protein>
<dbReference type="AlphaFoldDB" id="A0A9P6KCU9"/>
<dbReference type="InterPro" id="IPR016169">
    <property type="entry name" value="FAD-bd_PCMH_sub2"/>
</dbReference>
<dbReference type="InterPro" id="IPR007173">
    <property type="entry name" value="ALO_C"/>
</dbReference>
<dbReference type="InterPro" id="IPR010031">
    <property type="entry name" value="FAD_lactone_oxidase-like"/>
</dbReference>
<dbReference type="Gene3D" id="3.30.465.10">
    <property type="match status" value="1"/>
</dbReference>
<comment type="pathway">
    <text evidence="1">Cofactor biosynthesis; D-erythroascorbate biosynthesis; dehydro-D-arabinono-1,4-lactone from D-arabinose: step 2/2.</text>
</comment>
<reference evidence="7" key="1">
    <citation type="journal article" date="2020" name="Fungal Divers.">
        <title>Resolving the Mortierellaceae phylogeny through synthesis of multi-gene phylogenetics and phylogenomics.</title>
        <authorList>
            <person name="Vandepol N."/>
            <person name="Liber J."/>
            <person name="Desiro A."/>
            <person name="Na H."/>
            <person name="Kennedy M."/>
            <person name="Barry K."/>
            <person name="Grigoriev I.V."/>
            <person name="Miller A.N."/>
            <person name="O'Donnell K."/>
            <person name="Stajich J.E."/>
            <person name="Bonito G."/>
        </authorList>
    </citation>
    <scope>NUCLEOTIDE SEQUENCE</scope>
    <source>
        <strain evidence="7">KOD1015</strain>
    </source>
</reference>
<dbReference type="InterPro" id="IPR006094">
    <property type="entry name" value="Oxid_FAD_bind_N"/>
</dbReference>
<dbReference type="InterPro" id="IPR006093">
    <property type="entry name" value="Oxy_OxRdtase_FAD_BS"/>
</dbReference>
<dbReference type="InterPro" id="IPR036318">
    <property type="entry name" value="FAD-bd_PCMH-like_sf"/>
</dbReference>
<evidence type="ECO:0000256" key="4">
    <source>
        <dbReference type="ARBA" id="ARBA00023002"/>
    </source>
</evidence>
<dbReference type="EMBL" id="JAABOA010002213">
    <property type="protein sequence ID" value="KAF9580208.1"/>
    <property type="molecule type" value="Genomic_DNA"/>
</dbReference>
<dbReference type="SUPFAM" id="SSF56176">
    <property type="entry name" value="FAD-binding/transporter-associated domain-like"/>
    <property type="match status" value="1"/>
</dbReference>
<comment type="similarity">
    <text evidence="2">Belongs to the oxygen-dependent FAD-linked oxidoreductase family.</text>
</comment>
<gene>
    <name evidence="7" type="ORF">BGW38_003243</name>
</gene>
<dbReference type="Gene3D" id="3.30.70.2520">
    <property type="match status" value="1"/>
</dbReference>
<dbReference type="GO" id="GO:0071949">
    <property type="term" value="F:FAD binding"/>
    <property type="evidence" value="ECO:0007669"/>
    <property type="project" value="InterPro"/>
</dbReference>
<dbReference type="Pfam" id="PF01565">
    <property type="entry name" value="FAD_binding_4"/>
    <property type="match status" value="1"/>
</dbReference>
<evidence type="ECO:0000256" key="1">
    <source>
        <dbReference type="ARBA" id="ARBA00005083"/>
    </source>
</evidence>
<dbReference type="GO" id="GO:0016020">
    <property type="term" value="C:membrane"/>
    <property type="evidence" value="ECO:0007669"/>
    <property type="project" value="InterPro"/>
</dbReference>
<organism evidence="7 8">
    <name type="scientific">Lunasporangiospora selenospora</name>
    <dbReference type="NCBI Taxonomy" id="979761"/>
    <lineage>
        <taxon>Eukaryota</taxon>
        <taxon>Fungi</taxon>
        <taxon>Fungi incertae sedis</taxon>
        <taxon>Mucoromycota</taxon>
        <taxon>Mortierellomycotina</taxon>
        <taxon>Mortierellomycetes</taxon>
        <taxon>Mortierellales</taxon>
        <taxon>Mortierellaceae</taxon>
        <taxon>Lunasporangiospora</taxon>
    </lineage>
</organism>
<dbReference type="PANTHER" id="PTHR43762">
    <property type="entry name" value="L-GULONOLACTONE OXIDASE"/>
    <property type="match status" value="1"/>
</dbReference>
<dbReference type="PROSITE" id="PS00862">
    <property type="entry name" value="OX2_COVAL_FAD"/>
    <property type="match status" value="1"/>
</dbReference>
<dbReference type="GO" id="GO:0003885">
    <property type="term" value="F:D-arabinono-1,4-lactone oxidase activity"/>
    <property type="evidence" value="ECO:0007669"/>
    <property type="project" value="UniProtKB-EC"/>
</dbReference>
<name>A0A9P6KCU9_9FUNG</name>
<evidence type="ECO:0000313" key="8">
    <source>
        <dbReference type="Proteomes" id="UP000780801"/>
    </source>
</evidence>
<dbReference type="PANTHER" id="PTHR43762:SF1">
    <property type="entry name" value="D-ARABINONO-1,4-LACTONE OXIDASE"/>
    <property type="match status" value="1"/>
</dbReference>
<evidence type="ECO:0000256" key="5">
    <source>
        <dbReference type="ARBA" id="ARBA00033418"/>
    </source>
</evidence>
<dbReference type="Pfam" id="PF04030">
    <property type="entry name" value="ALO"/>
    <property type="match status" value="1"/>
</dbReference>